<dbReference type="InterPro" id="IPR050410">
    <property type="entry name" value="CCR4/nocturin_mRNA_transcr"/>
</dbReference>
<proteinExistence type="predicted"/>
<organism evidence="3 4">
    <name type="scientific">Pythium insidiosum</name>
    <name type="common">Pythiosis disease agent</name>
    <dbReference type="NCBI Taxonomy" id="114742"/>
    <lineage>
        <taxon>Eukaryota</taxon>
        <taxon>Sar</taxon>
        <taxon>Stramenopiles</taxon>
        <taxon>Oomycota</taxon>
        <taxon>Peronosporomycetes</taxon>
        <taxon>Pythiales</taxon>
        <taxon>Pythiaceae</taxon>
        <taxon>Pythium</taxon>
    </lineage>
</organism>
<dbReference type="GO" id="GO:0000175">
    <property type="term" value="F:3'-5'-RNA exonuclease activity"/>
    <property type="evidence" value="ECO:0007669"/>
    <property type="project" value="TreeGrafter"/>
</dbReference>
<keyword evidence="1" id="KW-0732">Signal</keyword>
<evidence type="ECO:0000313" key="4">
    <source>
        <dbReference type="Proteomes" id="UP001209570"/>
    </source>
</evidence>
<feature type="signal peptide" evidence="1">
    <location>
        <begin position="1"/>
        <end position="21"/>
    </location>
</feature>
<dbReference type="Proteomes" id="UP001209570">
    <property type="component" value="Unassembled WGS sequence"/>
</dbReference>
<sequence length="300" mass="32622">MIARLIVTLLAFAAVSSHVSAQLGAPPSVKVMSFNLRTTLAKDPCPAGCWEQRKWRAKQLLERYQPDLIGTQEGAPDQIAFFQDELGFNGFGECAGACDGNERDSIFYRADRWQFIEGTTFALSDTPDVLPSNTWNLEYLRAAVIARLRLRSTGAVVCMLNTHFDISRGHAQSAQLVAKRMAAFCKSNDSAIMTGDLNTPPATPAVQYLTNSGALQGQRTPMPLFETLTTSGAGGPTWIGPTFSDKVTGSKIDYILARRDPHTCVTAGHVLTDKFGGFSCSDHAVVMTDFCLGAQCRNCR</sequence>
<dbReference type="SUPFAM" id="SSF56219">
    <property type="entry name" value="DNase I-like"/>
    <property type="match status" value="1"/>
</dbReference>
<keyword evidence="4" id="KW-1185">Reference proteome</keyword>
<dbReference type="InterPro" id="IPR005135">
    <property type="entry name" value="Endo/exonuclease/phosphatase"/>
</dbReference>
<protein>
    <recommendedName>
        <fullName evidence="2">Endonuclease/exonuclease/phosphatase domain-containing protein</fullName>
    </recommendedName>
</protein>
<dbReference type="PANTHER" id="PTHR12121">
    <property type="entry name" value="CARBON CATABOLITE REPRESSOR PROTEIN 4"/>
    <property type="match status" value="1"/>
</dbReference>
<evidence type="ECO:0000256" key="1">
    <source>
        <dbReference type="SAM" id="SignalP"/>
    </source>
</evidence>
<evidence type="ECO:0000313" key="3">
    <source>
        <dbReference type="EMBL" id="KAJ0404847.1"/>
    </source>
</evidence>
<feature type="domain" description="Endonuclease/exonuclease/phosphatase" evidence="2">
    <location>
        <begin position="32"/>
        <end position="283"/>
    </location>
</feature>
<feature type="chain" id="PRO_5042207836" description="Endonuclease/exonuclease/phosphatase domain-containing protein" evidence="1">
    <location>
        <begin position="22"/>
        <end position="300"/>
    </location>
</feature>
<dbReference type="Gene3D" id="3.60.10.10">
    <property type="entry name" value="Endonuclease/exonuclease/phosphatase"/>
    <property type="match status" value="1"/>
</dbReference>
<reference evidence="3" key="1">
    <citation type="submission" date="2021-12" db="EMBL/GenBank/DDBJ databases">
        <title>Prjna785345.</title>
        <authorList>
            <person name="Rujirawat T."/>
            <person name="Krajaejun T."/>
        </authorList>
    </citation>
    <scope>NUCLEOTIDE SEQUENCE</scope>
    <source>
        <strain evidence="3">Pi057C3</strain>
    </source>
</reference>
<dbReference type="Pfam" id="PF03372">
    <property type="entry name" value="Exo_endo_phos"/>
    <property type="match status" value="1"/>
</dbReference>
<name>A0AAD5M6R7_PYTIN</name>
<accession>A0AAD5M6R7</accession>
<dbReference type="AlphaFoldDB" id="A0AAD5M6R7"/>
<comment type="caution">
    <text evidence="3">The sequence shown here is derived from an EMBL/GenBank/DDBJ whole genome shotgun (WGS) entry which is preliminary data.</text>
</comment>
<gene>
    <name evidence="3" type="ORF">P43SY_007929</name>
</gene>
<dbReference type="InterPro" id="IPR036691">
    <property type="entry name" value="Endo/exonu/phosph_ase_sf"/>
</dbReference>
<dbReference type="PANTHER" id="PTHR12121:SF36">
    <property type="entry name" value="ENDONUCLEASE_EXONUCLEASE_PHOSPHATASE DOMAIN-CONTAINING PROTEIN"/>
    <property type="match status" value="1"/>
</dbReference>
<dbReference type="EMBL" id="JAKCXM010000055">
    <property type="protein sequence ID" value="KAJ0404847.1"/>
    <property type="molecule type" value="Genomic_DNA"/>
</dbReference>
<evidence type="ECO:0000259" key="2">
    <source>
        <dbReference type="Pfam" id="PF03372"/>
    </source>
</evidence>